<proteinExistence type="predicted"/>
<dbReference type="Proteomes" id="UP001068021">
    <property type="component" value="Unassembled WGS sequence"/>
</dbReference>
<evidence type="ECO:0000313" key="1">
    <source>
        <dbReference type="EMBL" id="MCZ3365983.1"/>
    </source>
</evidence>
<dbReference type="EMBL" id="JAPVES010000024">
    <property type="protein sequence ID" value="MCZ3371448.1"/>
    <property type="molecule type" value="Genomic_DNA"/>
</dbReference>
<dbReference type="AlphaFoldDB" id="A0A9E5A4J4"/>
<dbReference type="EMBL" id="JAPVER010000020">
    <property type="protein sequence ID" value="MCZ3365983.1"/>
    <property type="molecule type" value="Genomic_DNA"/>
</dbReference>
<keyword evidence="3" id="KW-1185">Reference proteome</keyword>
<name>A0A9E5A4J4_9EURY</name>
<sequence>MAGMSPEAVYNYLGGVQYPAKKPELIKHAKINGAGADVINALETLPDEEYKSQDELIRIGSELKHKEWSEIRHEHGR</sequence>
<dbReference type="InterPro" id="IPR021527">
    <property type="entry name" value="DUF2795"/>
</dbReference>
<dbReference type="Pfam" id="PF11387">
    <property type="entry name" value="DUF2795"/>
    <property type="match status" value="1"/>
</dbReference>
<dbReference type="RefSeq" id="WP_211251453.1">
    <property type="nucleotide sequence ID" value="NZ_JAPVER010000020.1"/>
</dbReference>
<evidence type="ECO:0000313" key="3">
    <source>
        <dbReference type="Proteomes" id="UP001068021"/>
    </source>
</evidence>
<accession>A0A9E5A4J4</accession>
<evidence type="ECO:0000313" key="2">
    <source>
        <dbReference type="EMBL" id="MCZ3371448.1"/>
    </source>
</evidence>
<organism evidence="2">
    <name type="scientific">Methanobacterium veterum</name>
    <dbReference type="NCBI Taxonomy" id="408577"/>
    <lineage>
        <taxon>Archaea</taxon>
        <taxon>Methanobacteriati</taxon>
        <taxon>Methanobacteriota</taxon>
        <taxon>Methanomada group</taxon>
        <taxon>Methanobacteria</taxon>
        <taxon>Methanobacteriales</taxon>
        <taxon>Methanobacteriaceae</taxon>
        <taxon>Methanobacterium</taxon>
    </lineage>
</organism>
<comment type="caution">
    <text evidence="2">The sequence shown here is derived from an EMBL/GenBank/DDBJ whole genome shotgun (WGS) entry which is preliminary data.</text>
</comment>
<gene>
    <name evidence="2" type="ORF">O3H35_02240</name>
    <name evidence="1" type="ORF">O3H54_08820</name>
</gene>
<reference evidence="2" key="1">
    <citation type="submission" date="2022-12" db="EMBL/GenBank/DDBJ databases">
        <title>Reclassification of two methanogenic archaea species isolated from the Kolyma lowland permafrost.</title>
        <authorList>
            <person name="Trubitsyn V.E."/>
            <person name="Rivkina E.M."/>
            <person name="Shcherbakova V.A."/>
        </authorList>
    </citation>
    <scope>NUCLEOTIDE SEQUENCE</scope>
    <source>
        <strain evidence="1">M2</strain>
        <strain evidence="2">MK4</strain>
    </source>
</reference>
<protein>
    <submittedName>
        <fullName evidence="2">DUF2795 domain-containing protein</fullName>
    </submittedName>
</protein>
<dbReference type="Proteomes" id="UP001074446">
    <property type="component" value="Unassembled WGS sequence"/>
</dbReference>